<comment type="caution">
    <text evidence="2">The sequence shown here is derived from an EMBL/GenBank/DDBJ whole genome shotgun (WGS) entry which is preliminary data.</text>
</comment>
<dbReference type="EMBL" id="VFPV01000001">
    <property type="protein sequence ID" value="TQN08407.1"/>
    <property type="molecule type" value="Genomic_DNA"/>
</dbReference>
<evidence type="ECO:0000313" key="3">
    <source>
        <dbReference type="Proteomes" id="UP000316993"/>
    </source>
</evidence>
<accession>A0A543LLX0</accession>
<gene>
    <name evidence="2" type="ORF">BDD18_1572</name>
</gene>
<name>A0A543LLX0_9BURK</name>
<dbReference type="Pfam" id="PF14339">
    <property type="entry name" value="DUF4394"/>
    <property type="match status" value="1"/>
</dbReference>
<protein>
    <submittedName>
        <fullName evidence="2">Uncharacterized protein DUF4394</fullName>
    </submittedName>
</protein>
<dbReference type="SUPFAM" id="SSF50998">
    <property type="entry name" value="Quinoprotein alcohol dehydrogenase-like"/>
    <property type="match status" value="1"/>
</dbReference>
<evidence type="ECO:0000259" key="1">
    <source>
        <dbReference type="Pfam" id="PF14339"/>
    </source>
</evidence>
<evidence type="ECO:0000313" key="2">
    <source>
        <dbReference type="EMBL" id="TQN08407.1"/>
    </source>
</evidence>
<dbReference type="InterPro" id="IPR011047">
    <property type="entry name" value="Quinoprotein_ADH-like_sf"/>
</dbReference>
<dbReference type="AlphaFoldDB" id="A0A543LLX0"/>
<organism evidence="2 3">
    <name type="scientific">Acidovorax temperans</name>
    <dbReference type="NCBI Taxonomy" id="80878"/>
    <lineage>
        <taxon>Bacteria</taxon>
        <taxon>Pseudomonadati</taxon>
        <taxon>Pseudomonadota</taxon>
        <taxon>Betaproteobacteria</taxon>
        <taxon>Burkholderiales</taxon>
        <taxon>Comamonadaceae</taxon>
        <taxon>Acidovorax</taxon>
    </lineage>
</organism>
<proteinExistence type="predicted"/>
<sequence length="306" mass="32104">MPSLSLLSRLRFRWQSPFGLAAALAVGSLVAGCAAPVQEPLELREQVVAVTAAHELLTFNAARPDHILERRPLQGLPAGDKLVGIDFRVARGVLYALAQSGRLYTLELGTGQLTPVGAGTPPVALKGSAFGVDFNPAADRVRVVSNLGQNLRLHPDTGAQVDGDNLRPGLQSDPYLRYAWSDVNHARAPEVVAAAYTYNPNDGKLTTNYAIDRALGVLVMQGSREGETPVVSPNTGQLRTVGSLGLGPLTDASMDISDVNNTALAAVRTAGNPKTQLHLIDLNTGKATLLGVVADGSPLVGMAIEP</sequence>
<dbReference type="Proteomes" id="UP000316993">
    <property type="component" value="Unassembled WGS sequence"/>
</dbReference>
<feature type="domain" description="DUF4394" evidence="1">
    <location>
        <begin position="56"/>
        <end position="303"/>
    </location>
</feature>
<dbReference type="RefSeq" id="WP_142082343.1">
    <property type="nucleotide sequence ID" value="NZ_VFPV01000001.1"/>
</dbReference>
<reference evidence="2 3" key="1">
    <citation type="submission" date="2019-06" db="EMBL/GenBank/DDBJ databases">
        <title>Genomic Encyclopedia of Archaeal and Bacterial Type Strains, Phase II (KMG-II): from individual species to whole genera.</title>
        <authorList>
            <person name="Goeker M."/>
        </authorList>
    </citation>
    <scope>NUCLEOTIDE SEQUENCE [LARGE SCALE GENOMIC DNA]</scope>
    <source>
        <strain evidence="2 3">DSM 7270</strain>
    </source>
</reference>
<dbReference type="InterPro" id="IPR025507">
    <property type="entry name" value="DUF4394"/>
</dbReference>